<dbReference type="RefSeq" id="WP_002731429.1">
    <property type="nucleotide sequence ID" value="NZ_CAHP01000060.1"/>
</dbReference>
<dbReference type="STRING" id="1150626.PHAMO_80133"/>
<reference evidence="1 2" key="1">
    <citation type="journal article" date="2012" name="J. Bacteriol.">
        <title>Draft Genome Sequence of the Purple Photosynthetic Bacterium Phaeospirillum molischianum DSM120, a Particularly Versatile Bacterium.</title>
        <authorList>
            <person name="Duquesne K."/>
            <person name="Prima V."/>
            <person name="Ji B."/>
            <person name="Rouy Z."/>
            <person name="Medigue C."/>
            <person name="Talla E."/>
            <person name="Sturgis J.N."/>
        </authorList>
    </citation>
    <scope>NUCLEOTIDE SEQUENCE [LARGE SCALE GENOMIC DNA]</scope>
    <source>
        <strain evidence="2">DSM120</strain>
    </source>
</reference>
<protein>
    <submittedName>
        <fullName evidence="1">Uncharacterized protein</fullName>
    </submittedName>
</protein>
<evidence type="ECO:0000313" key="2">
    <source>
        <dbReference type="Proteomes" id="UP000004169"/>
    </source>
</evidence>
<keyword evidence="2" id="KW-1185">Reference proteome</keyword>
<organism evidence="1 2">
    <name type="scientific">Magnetospirillum molischianum DSM 120</name>
    <dbReference type="NCBI Taxonomy" id="1150626"/>
    <lineage>
        <taxon>Bacteria</taxon>
        <taxon>Pseudomonadati</taxon>
        <taxon>Pseudomonadota</taxon>
        <taxon>Alphaproteobacteria</taxon>
        <taxon>Rhodospirillales</taxon>
        <taxon>Rhodospirillaceae</taxon>
        <taxon>Magnetospirillum</taxon>
    </lineage>
</organism>
<dbReference type="AlphaFoldDB" id="H8FYA4"/>
<dbReference type="Proteomes" id="UP000004169">
    <property type="component" value="Unassembled WGS sequence"/>
</dbReference>
<accession>H8FYA4</accession>
<evidence type="ECO:0000313" key="1">
    <source>
        <dbReference type="EMBL" id="CCG43342.1"/>
    </source>
</evidence>
<name>H8FYA4_MAGML</name>
<sequence length="183" mass="19890">MSISAAKAVAPVVTTAPSDVINDIADDLIMRHKSYEDAAQELIKKLIGSTPVNGYMRLLIEDGALARIHNAAKRKREMLGRSLPKSAMPAPAPTGSRSFSSLVKASVVTTGRKFLDEWLVEGRRLGDLTLEEVRAQAELSRSRAKGLERRAKFYFAIADLGSPTALVREVLTDEMAGKILDAL</sequence>
<comment type="caution">
    <text evidence="1">The sequence shown here is derived from an EMBL/GenBank/DDBJ whole genome shotgun (WGS) entry which is preliminary data.</text>
</comment>
<proteinExistence type="predicted"/>
<gene>
    <name evidence="1" type="ORF">PHAMO_80133</name>
</gene>
<dbReference type="EMBL" id="CAHP01000060">
    <property type="protein sequence ID" value="CCG43342.1"/>
    <property type="molecule type" value="Genomic_DNA"/>
</dbReference>